<evidence type="ECO:0000313" key="2">
    <source>
        <dbReference type="EMBL" id="HIW78021.1"/>
    </source>
</evidence>
<accession>A0A9D1QXT5</accession>
<dbReference type="Proteomes" id="UP000824264">
    <property type="component" value="Unassembled WGS sequence"/>
</dbReference>
<reference evidence="2" key="2">
    <citation type="submission" date="2021-04" db="EMBL/GenBank/DDBJ databases">
        <authorList>
            <person name="Gilroy R."/>
        </authorList>
    </citation>
    <scope>NUCLEOTIDE SEQUENCE</scope>
    <source>
        <strain evidence="2">ChiSxjej5B17-1746</strain>
    </source>
</reference>
<dbReference type="Gene3D" id="1.10.1200.10">
    <property type="entry name" value="ACP-like"/>
    <property type="match status" value="1"/>
</dbReference>
<name>A0A9D1QXT5_9BACT</name>
<dbReference type="InterPro" id="IPR009081">
    <property type="entry name" value="PP-bd_ACP"/>
</dbReference>
<protein>
    <recommendedName>
        <fullName evidence="1">Carrier domain-containing protein</fullName>
    </recommendedName>
</protein>
<organism evidence="2 3">
    <name type="scientific">Candidatus Bilophila faecipullorum</name>
    <dbReference type="NCBI Taxonomy" id="2838482"/>
    <lineage>
        <taxon>Bacteria</taxon>
        <taxon>Pseudomonadati</taxon>
        <taxon>Thermodesulfobacteriota</taxon>
        <taxon>Desulfovibrionia</taxon>
        <taxon>Desulfovibrionales</taxon>
        <taxon>Desulfovibrionaceae</taxon>
        <taxon>Bilophila</taxon>
    </lineage>
</organism>
<dbReference type="AlphaFoldDB" id="A0A9D1QXT5"/>
<feature type="domain" description="Carrier" evidence="1">
    <location>
        <begin position="9"/>
        <end position="62"/>
    </location>
</feature>
<dbReference type="Pfam" id="PF00550">
    <property type="entry name" value="PP-binding"/>
    <property type="match status" value="1"/>
</dbReference>
<dbReference type="EMBL" id="DXGI01000096">
    <property type="protein sequence ID" value="HIW78021.1"/>
    <property type="molecule type" value="Genomic_DNA"/>
</dbReference>
<proteinExistence type="predicted"/>
<sequence length="125" mass="13507">MDSLEIMDGVRGIVADIFECDPGTLSAETRLMTDLPCESIDLLEIGARLGQTFRVPVDDEAAFLRSLRYHVSCGGDPEAVIRREYPHLPPERVKALALSLADPDAAPQLCLGDIAAYIRAALPSA</sequence>
<reference evidence="2" key="1">
    <citation type="journal article" date="2021" name="PeerJ">
        <title>Extensive microbial diversity within the chicken gut microbiome revealed by metagenomics and culture.</title>
        <authorList>
            <person name="Gilroy R."/>
            <person name="Ravi A."/>
            <person name="Getino M."/>
            <person name="Pursley I."/>
            <person name="Horton D.L."/>
            <person name="Alikhan N.F."/>
            <person name="Baker D."/>
            <person name="Gharbi K."/>
            <person name="Hall N."/>
            <person name="Watson M."/>
            <person name="Adriaenssens E.M."/>
            <person name="Foster-Nyarko E."/>
            <person name="Jarju S."/>
            <person name="Secka A."/>
            <person name="Antonio M."/>
            <person name="Oren A."/>
            <person name="Chaudhuri R.R."/>
            <person name="La Ragione R."/>
            <person name="Hildebrand F."/>
            <person name="Pallen M.J."/>
        </authorList>
    </citation>
    <scope>NUCLEOTIDE SEQUENCE</scope>
    <source>
        <strain evidence="2">ChiSxjej5B17-1746</strain>
    </source>
</reference>
<dbReference type="SUPFAM" id="SSF47336">
    <property type="entry name" value="ACP-like"/>
    <property type="match status" value="1"/>
</dbReference>
<comment type="caution">
    <text evidence="2">The sequence shown here is derived from an EMBL/GenBank/DDBJ whole genome shotgun (WGS) entry which is preliminary data.</text>
</comment>
<gene>
    <name evidence="2" type="ORF">H9874_02600</name>
</gene>
<dbReference type="InterPro" id="IPR036736">
    <property type="entry name" value="ACP-like_sf"/>
</dbReference>
<evidence type="ECO:0000259" key="1">
    <source>
        <dbReference type="Pfam" id="PF00550"/>
    </source>
</evidence>
<evidence type="ECO:0000313" key="3">
    <source>
        <dbReference type="Proteomes" id="UP000824264"/>
    </source>
</evidence>